<keyword evidence="4" id="KW-1003">Cell membrane</keyword>
<evidence type="ECO:0000259" key="10">
    <source>
        <dbReference type="PROSITE" id="PS50928"/>
    </source>
</evidence>
<evidence type="ECO:0000256" key="3">
    <source>
        <dbReference type="ARBA" id="ARBA00022448"/>
    </source>
</evidence>
<dbReference type="PROSITE" id="PS50928">
    <property type="entry name" value="ABC_TM1"/>
    <property type="match status" value="1"/>
</dbReference>
<evidence type="ECO:0000256" key="7">
    <source>
        <dbReference type="ARBA" id="ARBA00022989"/>
    </source>
</evidence>
<keyword evidence="7 9" id="KW-1133">Transmembrane helix</keyword>
<feature type="transmembrane region" description="Helical" evidence="9">
    <location>
        <begin position="7"/>
        <end position="30"/>
    </location>
</feature>
<organism evidence="11 12">
    <name type="scientific">Halorutilus salinus</name>
    <dbReference type="NCBI Taxonomy" id="2487751"/>
    <lineage>
        <taxon>Archaea</taxon>
        <taxon>Methanobacteriati</taxon>
        <taxon>Methanobacteriota</taxon>
        <taxon>Stenosarchaea group</taxon>
        <taxon>Halobacteria</taxon>
        <taxon>Halorutilales</taxon>
        <taxon>Halorutilaceae</taxon>
        <taxon>Halorutilus</taxon>
    </lineage>
</organism>
<dbReference type="InterPro" id="IPR000515">
    <property type="entry name" value="MetI-like"/>
</dbReference>
<keyword evidence="3 9" id="KW-0813">Transport</keyword>
<feature type="transmembrane region" description="Helical" evidence="9">
    <location>
        <begin position="50"/>
        <end position="72"/>
    </location>
</feature>
<evidence type="ECO:0000256" key="6">
    <source>
        <dbReference type="ARBA" id="ARBA00022692"/>
    </source>
</evidence>
<sequence length="256" mass="26867">MRRRETVVFGGIGAVLFLYVVYPFAAFFIGTRGAGSDVGSGFREAVVNSLVTAPVATAIATVFGVPLAYFLSRAEFRGKVVVEALVVLPLVLPPVVGGAMLLMGFGRLTTVGSIAVSMGVPLTDSLVGVVLAQTFVASPFVVVTSRAGFSSVDEDLEHASRTMGHGPIATFWNVSLPSARTAVGAGVVLTFARAIGEFGATMMVAYNPRTMPTLIWVDFIARGVDGVVAPALVLIGVSLTVIVAVQRLERIPRLRR</sequence>
<feature type="transmembrane region" description="Helical" evidence="9">
    <location>
        <begin position="226"/>
        <end position="245"/>
    </location>
</feature>
<comment type="caution">
    <text evidence="11">The sequence shown here is derived from an EMBL/GenBank/DDBJ whole genome shotgun (WGS) entry which is preliminary data.</text>
</comment>
<feature type="transmembrane region" description="Helical" evidence="9">
    <location>
        <begin position="125"/>
        <end position="143"/>
    </location>
</feature>
<comment type="subcellular location">
    <subcellularLocation>
        <location evidence="1 9">Cell membrane</location>
        <topology evidence="1 9">Multi-pass membrane protein</topology>
    </subcellularLocation>
</comment>
<dbReference type="CDD" id="cd06261">
    <property type="entry name" value="TM_PBP2"/>
    <property type="match status" value="1"/>
</dbReference>
<evidence type="ECO:0000256" key="9">
    <source>
        <dbReference type="RuleBase" id="RU363032"/>
    </source>
</evidence>
<dbReference type="EMBL" id="RKLV01000008">
    <property type="protein sequence ID" value="MCX2819470.1"/>
    <property type="molecule type" value="Genomic_DNA"/>
</dbReference>
<evidence type="ECO:0000256" key="2">
    <source>
        <dbReference type="ARBA" id="ARBA00009306"/>
    </source>
</evidence>
<evidence type="ECO:0000256" key="4">
    <source>
        <dbReference type="ARBA" id="ARBA00022475"/>
    </source>
</evidence>
<name>A0A9Q4GI42_9EURY</name>
<dbReference type="SUPFAM" id="SSF161098">
    <property type="entry name" value="MetI-like"/>
    <property type="match status" value="1"/>
</dbReference>
<evidence type="ECO:0000256" key="8">
    <source>
        <dbReference type="ARBA" id="ARBA00023136"/>
    </source>
</evidence>
<feature type="transmembrane region" description="Helical" evidence="9">
    <location>
        <begin position="182"/>
        <end position="206"/>
    </location>
</feature>
<dbReference type="InterPro" id="IPR035906">
    <property type="entry name" value="MetI-like_sf"/>
</dbReference>
<dbReference type="Pfam" id="PF00528">
    <property type="entry name" value="BPD_transp_1"/>
    <property type="match status" value="1"/>
</dbReference>
<dbReference type="GO" id="GO:0005886">
    <property type="term" value="C:plasma membrane"/>
    <property type="evidence" value="ECO:0007669"/>
    <property type="project" value="UniProtKB-SubCell"/>
</dbReference>
<gene>
    <name evidence="11" type="ORF">EGH25_08920</name>
</gene>
<dbReference type="PANTHER" id="PTHR30183">
    <property type="entry name" value="MOLYBDENUM TRANSPORT SYSTEM PERMEASE PROTEIN MODB"/>
    <property type="match status" value="1"/>
</dbReference>
<dbReference type="Proteomes" id="UP001149411">
    <property type="component" value="Unassembled WGS sequence"/>
</dbReference>
<evidence type="ECO:0000256" key="1">
    <source>
        <dbReference type="ARBA" id="ARBA00004651"/>
    </source>
</evidence>
<accession>A0A9Q4GI42</accession>
<evidence type="ECO:0000313" key="12">
    <source>
        <dbReference type="Proteomes" id="UP001149411"/>
    </source>
</evidence>
<dbReference type="AlphaFoldDB" id="A0A9Q4GI42"/>
<keyword evidence="6 9" id="KW-0812">Transmembrane</keyword>
<dbReference type="Gene3D" id="1.10.3720.10">
    <property type="entry name" value="MetI-like"/>
    <property type="match status" value="1"/>
</dbReference>
<proteinExistence type="inferred from homology"/>
<protein>
    <submittedName>
        <fullName evidence="11">ABC transporter permease</fullName>
    </submittedName>
</protein>
<keyword evidence="8 9" id="KW-0472">Membrane</keyword>
<dbReference type="PANTHER" id="PTHR30183:SF3">
    <property type="entry name" value="MOLYBDENUM TRANSPORT SYSTEM PERMEASE PROTEIN MODB"/>
    <property type="match status" value="1"/>
</dbReference>
<dbReference type="RefSeq" id="WP_266087755.1">
    <property type="nucleotide sequence ID" value="NZ_RKLV01000008.1"/>
</dbReference>
<evidence type="ECO:0000256" key="5">
    <source>
        <dbReference type="ARBA" id="ARBA00022505"/>
    </source>
</evidence>
<feature type="domain" description="ABC transmembrane type-1" evidence="10">
    <location>
        <begin position="46"/>
        <end position="245"/>
    </location>
</feature>
<dbReference type="GO" id="GO:0055085">
    <property type="term" value="P:transmembrane transport"/>
    <property type="evidence" value="ECO:0007669"/>
    <property type="project" value="InterPro"/>
</dbReference>
<reference evidence="11" key="1">
    <citation type="submission" date="2022-09" db="EMBL/GenBank/DDBJ databases">
        <title>Haloadaptaus new haloarchaeum isolated from saline soil.</title>
        <authorList>
            <person name="Duran-Viseras A."/>
            <person name="Sanchez-Porro C."/>
            <person name="Ventosa A."/>
        </authorList>
    </citation>
    <scope>NUCLEOTIDE SEQUENCE</scope>
    <source>
        <strain evidence="11">F3-133</strain>
    </source>
</reference>
<evidence type="ECO:0000313" key="11">
    <source>
        <dbReference type="EMBL" id="MCX2819470.1"/>
    </source>
</evidence>
<comment type="similarity">
    <text evidence="2 9">Belongs to the binding-protein-dependent transport system permease family.</text>
</comment>
<feature type="transmembrane region" description="Helical" evidence="9">
    <location>
        <begin position="84"/>
        <end position="105"/>
    </location>
</feature>
<keyword evidence="12" id="KW-1185">Reference proteome</keyword>
<keyword evidence="5" id="KW-0500">Molybdenum</keyword>